<dbReference type="EMBL" id="CAXAQS010001004">
    <property type="protein sequence ID" value="CAK9254266.1"/>
    <property type="molecule type" value="Genomic_DNA"/>
</dbReference>
<dbReference type="Gene3D" id="3.40.50.1820">
    <property type="entry name" value="alpha/beta hydrolase"/>
    <property type="match status" value="1"/>
</dbReference>
<organism evidence="5 6">
    <name type="scientific">Sphagnum jensenii</name>
    <dbReference type="NCBI Taxonomy" id="128206"/>
    <lineage>
        <taxon>Eukaryota</taxon>
        <taxon>Viridiplantae</taxon>
        <taxon>Streptophyta</taxon>
        <taxon>Embryophyta</taxon>
        <taxon>Bryophyta</taxon>
        <taxon>Sphagnophytina</taxon>
        <taxon>Sphagnopsida</taxon>
        <taxon>Sphagnales</taxon>
        <taxon>Sphagnaceae</taxon>
        <taxon>Sphagnum</taxon>
    </lineage>
</organism>
<dbReference type="InterPro" id="IPR029058">
    <property type="entry name" value="AB_hydrolase_fold"/>
</dbReference>
<dbReference type="InterPro" id="IPR002018">
    <property type="entry name" value="CarbesteraseB"/>
</dbReference>
<comment type="similarity">
    <text evidence="1 3">Belongs to the type-B carboxylesterase/lipase family.</text>
</comment>
<protein>
    <recommendedName>
        <fullName evidence="3">Carboxylic ester hydrolase</fullName>
        <ecNumber evidence="3">3.1.1.-</ecNumber>
    </recommendedName>
</protein>
<evidence type="ECO:0000256" key="1">
    <source>
        <dbReference type="ARBA" id="ARBA00005964"/>
    </source>
</evidence>
<sequence length="360" mass="39734">MVSRCDALEADTAYAKPGNTMAHIDSAPKKTIAQLVKMDTAVVRAYNGIPVFYQCKPLHPYVRVGYMTRTTLVSYLSQALINTLVPQGRKGRATSKFNCKSIAISIFAASKKCQYEKLLREICDPRIRATQFYQYIRCRYRFFCTHGIGQASQVRGTYVDSTYMWKGIPYAKAPVGDLRFRAPQAPDSWTGIRDASQFGPACPQGKRMLKSSGKPSEDCLSINVWAPAVDGKKRPVMFWIHGGGFLVGQMPLPCTTEHAWPRNGDVIVVNINYRLGALGFLYFKDIKGAQTGFDDNIGMLDQIAALRWVKDNISAFGGDPNSVTIFGESAGALSVLTLMATPSAQGLFKEHSGKRTNRAS</sequence>
<dbReference type="InterPro" id="IPR050309">
    <property type="entry name" value="Type-B_Carboxylest/Lipase"/>
</dbReference>
<reference evidence="5" key="1">
    <citation type="submission" date="2024-02" db="EMBL/GenBank/DDBJ databases">
        <authorList>
            <consortium name="ELIXIR-Norway"/>
            <consortium name="Elixir Norway"/>
        </authorList>
    </citation>
    <scope>NUCLEOTIDE SEQUENCE</scope>
</reference>
<evidence type="ECO:0000313" key="6">
    <source>
        <dbReference type="Proteomes" id="UP001497444"/>
    </source>
</evidence>
<evidence type="ECO:0000256" key="2">
    <source>
        <dbReference type="ARBA" id="ARBA00022801"/>
    </source>
</evidence>
<gene>
    <name evidence="5" type="ORF">CSSPJE1EN1_LOCUS29644</name>
</gene>
<comment type="caution">
    <text evidence="5">The sequence shown here is derived from an EMBL/GenBank/DDBJ whole genome shotgun (WGS) entry which is preliminary data.</text>
</comment>
<feature type="domain" description="Carboxylesterase type B" evidence="4">
    <location>
        <begin position="153"/>
        <end position="350"/>
    </location>
</feature>
<dbReference type="SUPFAM" id="SSF53474">
    <property type="entry name" value="alpha/beta-Hydrolases"/>
    <property type="match status" value="1"/>
</dbReference>
<name>A0ABP0VK11_9BRYO</name>
<proteinExistence type="inferred from homology"/>
<dbReference type="PROSITE" id="PS00122">
    <property type="entry name" value="CARBOXYLESTERASE_B_1"/>
    <property type="match status" value="1"/>
</dbReference>
<dbReference type="InterPro" id="IPR019826">
    <property type="entry name" value="Carboxylesterase_B_AS"/>
</dbReference>
<dbReference type="Proteomes" id="UP001497444">
    <property type="component" value="Unassembled WGS sequence"/>
</dbReference>
<dbReference type="EC" id="3.1.1.-" evidence="3"/>
<accession>A0ABP0VK11</accession>
<dbReference type="Pfam" id="PF00135">
    <property type="entry name" value="COesterase"/>
    <property type="match status" value="1"/>
</dbReference>
<keyword evidence="6" id="KW-1185">Reference proteome</keyword>
<evidence type="ECO:0000256" key="3">
    <source>
        <dbReference type="RuleBase" id="RU361235"/>
    </source>
</evidence>
<dbReference type="PANTHER" id="PTHR11559">
    <property type="entry name" value="CARBOXYLESTERASE"/>
    <property type="match status" value="1"/>
</dbReference>
<keyword evidence="2 3" id="KW-0378">Hydrolase</keyword>
<evidence type="ECO:0000259" key="4">
    <source>
        <dbReference type="Pfam" id="PF00135"/>
    </source>
</evidence>
<evidence type="ECO:0000313" key="5">
    <source>
        <dbReference type="EMBL" id="CAK9254266.1"/>
    </source>
</evidence>